<proteinExistence type="predicted"/>
<dbReference type="GO" id="GO:0009254">
    <property type="term" value="P:peptidoglycan turnover"/>
    <property type="evidence" value="ECO:0007669"/>
    <property type="project" value="InterPro"/>
</dbReference>
<keyword evidence="1" id="KW-0808">Transferase</keyword>
<evidence type="ECO:0000313" key="1">
    <source>
        <dbReference type="EMBL" id="MBK9982340.1"/>
    </source>
</evidence>
<dbReference type="AlphaFoldDB" id="A0A9D7SV98"/>
<name>A0A9D7SV98_9BACT</name>
<organism evidence="1 2">
    <name type="scientific">Candidatus Opimibacter skivensis</name>
    <dbReference type="NCBI Taxonomy" id="2982028"/>
    <lineage>
        <taxon>Bacteria</taxon>
        <taxon>Pseudomonadati</taxon>
        <taxon>Bacteroidota</taxon>
        <taxon>Saprospiria</taxon>
        <taxon>Saprospirales</taxon>
        <taxon>Saprospiraceae</taxon>
        <taxon>Candidatus Opimibacter</taxon>
    </lineage>
</organism>
<dbReference type="InterPro" id="IPR043129">
    <property type="entry name" value="ATPase_NBD"/>
</dbReference>
<dbReference type="InterPro" id="IPR005338">
    <property type="entry name" value="Anhydro_N_Ac-Mur_kinase"/>
</dbReference>
<reference evidence="1 2" key="1">
    <citation type="submission" date="2020-10" db="EMBL/GenBank/DDBJ databases">
        <title>Connecting structure to function with the recovery of over 1000 high-quality activated sludge metagenome-assembled genomes encoding full-length rRNA genes using long-read sequencing.</title>
        <authorList>
            <person name="Singleton C.M."/>
            <person name="Petriglieri F."/>
            <person name="Kristensen J.M."/>
            <person name="Kirkegaard R.H."/>
            <person name="Michaelsen T.Y."/>
            <person name="Andersen M.H."/>
            <person name="Karst S.M."/>
            <person name="Dueholm M.S."/>
            <person name="Nielsen P.H."/>
            <person name="Albertsen M."/>
        </authorList>
    </citation>
    <scope>NUCLEOTIDE SEQUENCE [LARGE SCALE GENOMIC DNA]</scope>
    <source>
        <strain evidence="1">Ribe_18-Q3-R11-54_MAXAC.273</strain>
    </source>
</reference>
<dbReference type="EMBL" id="JADKGY010000006">
    <property type="protein sequence ID" value="MBK9982340.1"/>
    <property type="molecule type" value="Genomic_DNA"/>
</dbReference>
<dbReference type="PANTHER" id="PTHR30605:SF0">
    <property type="entry name" value="ANHYDRO-N-ACETYLMURAMIC ACID KINASE"/>
    <property type="match status" value="1"/>
</dbReference>
<dbReference type="PANTHER" id="PTHR30605">
    <property type="entry name" value="ANHYDRO-N-ACETYLMURAMIC ACID KINASE"/>
    <property type="match status" value="1"/>
</dbReference>
<protein>
    <submittedName>
        <fullName evidence="1">Anhydro-N-acetylmuramic acid kinase</fullName>
    </submittedName>
</protein>
<dbReference type="GO" id="GO:0016773">
    <property type="term" value="F:phosphotransferase activity, alcohol group as acceptor"/>
    <property type="evidence" value="ECO:0007669"/>
    <property type="project" value="InterPro"/>
</dbReference>
<dbReference type="Gene3D" id="3.30.420.40">
    <property type="match status" value="2"/>
</dbReference>
<dbReference type="GO" id="GO:0005524">
    <property type="term" value="F:ATP binding"/>
    <property type="evidence" value="ECO:0007669"/>
    <property type="project" value="InterPro"/>
</dbReference>
<dbReference type="GO" id="GO:0006040">
    <property type="term" value="P:amino sugar metabolic process"/>
    <property type="evidence" value="ECO:0007669"/>
    <property type="project" value="InterPro"/>
</dbReference>
<dbReference type="Proteomes" id="UP000808337">
    <property type="component" value="Unassembled WGS sequence"/>
</dbReference>
<evidence type="ECO:0000313" key="2">
    <source>
        <dbReference type="Proteomes" id="UP000808337"/>
    </source>
</evidence>
<accession>A0A9D7SV98</accession>
<sequence>MSTHVIGIMSGSSLDGLDIALCQFEEKGNSLLWEIMDSTTIPYTDQWYDLLKSASNLSGRDLMHLDAYFGDFIGEQTKKLIDARGWKADYVASHGHTVFHEPALGFTTQIGSGAHISLMTGLDTITSFRNSDVAAGGQGAPFSPVADRTLFSGYEGFLNLGGIANVTLIDKNEIWHAWDICPCNQTLNFLSQRANLPFDKGGHMASQGAILDEIGQQLIAMYPFDAGLPRGLSNAEVASTWISYLESRTENTHDLLGTTTQSIADVISIHISSLIKRPAKILVTGGGVYNDHLIKLLQKAGQDFGITYELPSPEIIDFKESLLIAYLGYLTMNGKPYNIHTLTGASQNMGGGALYKAV</sequence>
<gene>
    <name evidence="1" type="ORF">IPP15_07935</name>
</gene>
<keyword evidence="1" id="KW-0418">Kinase</keyword>
<dbReference type="SUPFAM" id="SSF53067">
    <property type="entry name" value="Actin-like ATPase domain"/>
    <property type="match status" value="1"/>
</dbReference>
<dbReference type="Pfam" id="PF03702">
    <property type="entry name" value="AnmK"/>
    <property type="match status" value="1"/>
</dbReference>
<dbReference type="GO" id="GO:0016301">
    <property type="term" value="F:kinase activity"/>
    <property type="evidence" value="ECO:0007669"/>
    <property type="project" value="UniProtKB-KW"/>
</dbReference>
<comment type="caution">
    <text evidence="1">The sequence shown here is derived from an EMBL/GenBank/DDBJ whole genome shotgun (WGS) entry which is preliminary data.</text>
</comment>